<sequence>MMKKYKRKNASKSWKEIETKVEVRDGRWDRRWALEHHEMVKGRQREKDRLGGGKENEKTLDASSLESRRSGYLGVSRCDDKQKIVTDPQDSNEREEDL</sequence>
<feature type="region of interest" description="Disordered" evidence="1">
    <location>
        <begin position="79"/>
        <end position="98"/>
    </location>
</feature>
<proteinExistence type="predicted"/>
<feature type="compositionally biased region" description="Basic and acidic residues" evidence="1">
    <location>
        <begin position="38"/>
        <end position="60"/>
    </location>
</feature>
<name>A0ABD1ZX44_VESSQ</name>
<dbReference type="EMBL" id="JAUDFV010000164">
    <property type="protein sequence ID" value="KAL2712944.1"/>
    <property type="molecule type" value="Genomic_DNA"/>
</dbReference>
<evidence type="ECO:0000313" key="2">
    <source>
        <dbReference type="EMBL" id="KAL2712944.1"/>
    </source>
</evidence>
<protein>
    <submittedName>
        <fullName evidence="2">Uncharacterized protein</fullName>
    </submittedName>
</protein>
<feature type="region of interest" description="Disordered" evidence="1">
    <location>
        <begin position="38"/>
        <end position="74"/>
    </location>
</feature>
<evidence type="ECO:0000256" key="1">
    <source>
        <dbReference type="SAM" id="MobiDB-lite"/>
    </source>
</evidence>
<dbReference type="AlphaFoldDB" id="A0ABD1ZX44"/>
<keyword evidence="3" id="KW-1185">Reference proteome</keyword>
<comment type="caution">
    <text evidence="2">The sequence shown here is derived from an EMBL/GenBank/DDBJ whole genome shotgun (WGS) entry which is preliminary data.</text>
</comment>
<evidence type="ECO:0000313" key="3">
    <source>
        <dbReference type="Proteomes" id="UP001607302"/>
    </source>
</evidence>
<gene>
    <name evidence="2" type="ORF">V1478_017535</name>
</gene>
<accession>A0ABD1ZX44</accession>
<dbReference type="Proteomes" id="UP001607302">
    <property type="component" value="Unassembled WGS sequence"/>
</dbReference>
<reference evidence="2 3" key="1">
    <citation type="journal article" date="2024" name="Ann. Entomol. Soc. Am.">
        <title>Genomic analyses of the southern and eastern yellowjacket wasps (Hymenoptera: Vespidae) reveal evolutionary signatures of social life.</title>
        <authorList>
            <person name="Catto M.A."/>
            <person name="Caine P.B."/>
            <person name="Orr S.E."/>
            <person name="Hunt B.G."/>
            <person name="Goodisman M.A.D."/>
        </authorList>
    </citation>
    <scope>NUCLEOTIDE SEQUENCE [LARGE SCALE GENOMIC DNA]</scope>
    <source>
        <strain evidence="2">233</strain>
        <tissue evidence="2">Head and thorax</tissue>
    </source>
</reference>
<organism evidence="2 3">
    <name type="scientific">Vespula squamosa</name>
    <name type="common">Southern yellow jacket</name>
    <name type="synonym">Wasp</name>
    <dbReference type="NCBI Taxonomy" id="30214"/>
    <lineage>
        <taxon>Eukaryota</taxon>
        <taxon>Metazoa</taxon>
        <taxon>Ecdysozoa</taxon>
        <taxon>Arthropoda</taxon>
        <taxon>Hexapoda</taxon>
        <taxon>Insecta</taxon>
        <taxon>Pterygota</taxon>
        <taxon>Neoptera</taxon>
        <taxon>Endopterygota</taxon>
        <taxon>Hymenoptera</taxon>
        <taxon>Apocrita</taxon>
        <taxon>Aculeata</taxon>
        <taxon>Vespoidea</taxon>
        <taxon>Vespidae</taxon>
        <taxon>Vespinae</taxon>
        <taxon>Vespula</taxon>
    </lineage>
</organism>